<accession>A0A918E8V2</accession>
<protein>
    <recommendedName>
        <fullName evidence="3">Lon proteolytic domain-containing protein</fullName>
    </recommendedName>
</protein>
<reference evidence="1" key="1">
    <citation type="journal article" date="2014" name="Int. J. Syst. Evol. Microbiol.">
        <title>Complete genome sequence of Corynebacterium casei LMG S-19264T (=DSM 44701T), isolated from a smear-ripened cheese.</title>
        <authorList>
            <consortium name="US DOE Joint Genome Institute (JGI-PGF)"/>
            <person name="Walter F."/>
            <person name="Albersmeier A."/>
            <person name="Kalinowski J."/>
            <person name="Ruckert C."/>
        </authorList>
    </citation>
    <scope>NUCLEOTIDE SEQUENCE</scope>
    <source>
        <strain evidence="1">CGMCC 4.7430</strain>
    </source>
</reference>
<sequence length="297" mass="32207">MTSVATHSAALIGVTGRILDIEATAEPGPAGLHLIGIPERSLWPARERMRAGVLNSGIAWPEAKVTVSVHPETIPVYDSAADLALTVAFLAATGNAPPERLARTVFLGELGLNGGIRPVRGVLPAISAAVEGGLTTVVVPAFFAEITAQVPGAEVIPAACLIDVLTWLRDGPGEDTTRPTPARVTPPIQVDRRARQVTRVGERVLVRPFLRIPIRPWWAEPYQSPFYYPGTVVEITDSGRVRVELDEPHSPAPWESRLQLFHPTEIHRYGCRCLECAKPGQDVPRFLADQAQLTQEQ</sequence>
<evidence type="ECO:0000313" key="2">
    <source>
        <dbReference type="Proteomes" id="UP000660745"/>
    </source>
</evidence>
<reference evidence="1" key="2">
    <citation type="submission" date="2020-09" db="EMBL/GenBank/DDBJ databases">
        <authorList>
            <person name="Sun Q."/>
            <person name="Zhou Y."/>
        </authorList>
    </citation>
    <scope>NUCLEOTIDE SEQUENCE</scope>
    <source>
        <strain evidence="1">CGMCC 4.7430</strain>
    </source>
</reference>
<keyword evidence="2" id="KW-1185">Reference proteome</keyword>
<dbReference type="Pfam" id="PF13541">
    <property type="entry name" value="ChlI"/>
    <property type="match status" value="1"/>
</dbReference>
<dbReference type="RefSeq" id="WP_189142039.1">
    <property type="nucleotide sequence ID" value="NZ_BMNK01000012.1"/>
</dbReference>
<gene>
    <name evidence="1" type="ORF">GCM10012278_59260</name>
</gene>
<dbReference type="Proteomes" id="UP000660745">
    <property type="component" value="Unassembled WGS sequence"/>
</dbReference>
<evidence type="ECO:0008006" key="3">
    <source>
        <dbReference type="Google" id="ProtNLM"/>
    </source>
</evidence>
<dbReference type="InterPro" id="IPR014721">
    <property type="entry name" value="Ribsml_uS5_D2-typ_fold_subgr"/>
</dbReference>
<dbReference type="InterPro" id="IPR020568">
    <property type="entry name" value="Ribosomal_Su5_D2-typ_SF"/>
</dbReference>
<dbReference type="SUPFAM" id="SSF54211">
    <property type="entry name" value="Ribosomal protein S5 domain 2-like"/>
    <property type="match status" value="1"/>
</dbReference>
<dbReference type="EMBL" id="BMNK01000012">
    <property type="protein sequence ID" value="GGP12250.1"/>
    <property type="molecule type" value="Genomic_DNA"/>
</dbReference>
<evidence type="ECO:0000313" key="1">
    <source>
        <dbReference type="EMBL" id="GGP12250.1"/>
    </source>
</evidence>
<name>A0A918E8V2_9ACTN</name>
<proteinExistence type="predicted"/>
<dbReference type="AlphaFoldDB" id="A0A918E8V2"/>
<comment type="caution">
    <text evidence="1">The sequence shown here is derived from an EMBL/GenBank/DDBJ whole genome shotgun (WGS) entry which is preliminary data.</text>
</comment>
<organism evidence="1 2">
    <name type="scientific">Nonomuraea glycinis</name>
    <dbReference type="NCBI Taxonomy" id="2047744"/>
    <lineage>
        <taxon>Bacteria</taxon>
        <taxon>Bacillati</taxon>
        <taxon>Actinomycetota</taxon>
        <taxon>Actinomycetes</taxon>
        <taxon>Streptosporangiales</taxon>
        <taxon>Streptosporangiaceae</taxon>
        <taxon>Nonomuraea</taxon>
    </lineage>
</organism>
<dbReference type="Gene3D" id="3.30.230.10">
    <property type="match status" value="1"/>
</dbReference>